<gene>
    <name evidence="1" type="ORF">GXW98_05765</name>
</gene>
<dbReference type="EMBL" id="JAAXZR010000020">
    <property type="protein sequence ID" value="NLT79770.1"/>
    <property type="molecule type" value="Genomic_DNA"/>
</dbReference>
<dbReference type="OrthoDB" id="3241796at2"/>
<dbReference type="RefSeq" id="WP_156958303.1">
    <property type="nucleotide sequence ID" value="NZ_CP181270.1"/>
</dbReference>
<evidence type="ECO:0000313" key="2">
    <source>
        <dbReference type="Proteomes" id="UP000767327"/>
    </source>
</evidence>
<comment type="caution">
    <text evidence="1">The sequence shown here is derived from an EMBL/GenBank/DDBJ whole genome shotgun (WGS) entry which is preliminary data.</text>
</comment>
<protein>
    <submittedName>
        <fullName evidence="1">Uncharacterized protein</fullName>
    </submittedName>
</protein>
<evidence type="ECO:0000313" key="1">
    <source>
        <dbReference type="EMBL" id="NLT79770.1"/>
    </source>
</evidence>
<reference evidence="1" key="2">
    <citation type="submission" date="2020-01" db="EMBL/GenBank/DDBJ databases">
        <authorList>
            <person name="Campanaro S."/>
        </authorList>
    </citation>
    <scope>NUCLEOTIDE SEQUENCE</scope>
    <source>
        <strain evidence="1">AS01afH2WH_6</strain>
    </source>
</reference>
<dbReference type="GeneID" id="78116035"/>
<sequence>MVWIVIAVGISFMLLMVLSLCRAAALGDRQLDAIAARQHHRTSSHAED</sequence>
<name>A0A971CZ20_9BIFI</name>
<reference evidence="1" key="1">
    <citation type="journal article" date="2020" name="Biotechnol. Biofuels">
        <title>New insights from the biogas microbiome by comprehensive genome-resolved metagenomics of nearly 1600 species originating from multiple anaerobic digesters.</title>
        <authorList>
            <person name="Campanaro S."/>
            <person name="Treu L."/>
            <person name="Rodriguez-R L.M."/>
            <person name="Kovalovszki A."/>
            <person name="Ziels R.M."/>
            <person name="Maus I."/>
            <person name="Zhu X."/>
            <person name="Kougias P.G."/>
            <person name="Basile A."/>
            <person name="Luo G."/>
            <person name="Schluter A."/>
            <person name="Konstantinidis K.T."/>
            <person name="Angelidaki I."/>
        </authorList>
    </citation>
    <scope>NUCLEOTIDE SEQUENCE</scope>
    <source>
        <strain evidence="1">AS01afH2WH_6</strain>
    </source>
</reference>
<organism evidence="1 2">
    <name type="scientific">Bifidobacterium crudilactis</name>
    <dbReference type="NCBI Taxonomy" id="327277"/>
    <lineage>
        <taxon>Bacteria</taxon>
        <taxon>Bacillati</taxon>
        <taxon>Actinomycetota</taxon>
        <taxon>Actinomycetes</taxon>
        <taxon>Bifidobacteriales</taxon>
        <taxon>Bifidobacteriaceae</taxon>
        <taxon>Bifidobacterium</taxon>
    </lineage>
</organism>
<dbReference type="Proteomes" id="UP000767327">
    <property type="component" value="Unassembled WGS sequence"/>
</dbReference>
<dbReference type="AlphaFoldDB" id="A0A971CZ20"/>
<proteinExistence type="predicted"/>
<accession>A0A971CZ20</accession>